<accession>A0A8T2IJL7</accession>
<evidence type="ECO:0000256" key="1">
    <source>
        <dbReference type="ARBA" id="ARBA00004123"/>
    </source>
</evidence>
<keyword evidence="5" id="KW-0539">Nucleus</keyword>
<evidence type="ECO:0000256" key="6">
    <source>
        <dbReference type="SAM" id="Coils"/>
    </source>
</evidence>
<feature type="region of interest" description="Disordered" evidence="7">
    <location>
        <begin position="59"/>
        <end position="94"/>
    </location>
</feature>
<dbReference type="InterPro" id="IPR036638">
    <property type="entry name" value="HLH_DNA-bd_sf"/>
</dbReference>
<dbReference type="Gene3D" id="4.10.280.10">
    <property type="entry name" value="Helix-loop-helix DNA-binding domain"/>
    <property type="match status" value="1"/>
</dbReference>
<proteinExistence type="predicted"/>
<evidence type="ECO:0000313" key="8">
    <source>
        <dbReference type="EMBL" id="KAG8432003.1"/>
    </source>
</evidence>
<keyword evidence="6" id="KW-0175">Coiled coil</keyword>
<dbReference type="PANTHER" id="PTHR11969">
    <property type="entry name" value="MAX DIMERIZATION, MAD"/>
    <property type="match status" value="1"/>
</dbReference>
<keyword evidence="4" id="KW-0804">Transcription</keyword>
<comment type="subcellular location">
    <subcellularLocation>
        <location evidence="1">Nucleus</location>
    </subcellularLocation>
</comment>
<dbReference type="GO" id="GO:0000978">
    <property type="term" value="F:RNA polymerase II cis-regulatory region sequence-specific DNA binding"/>
    <property type="evidence" value="ECO:0007669"/>
    <property type="project" value="TreeGrafter"/>
</dbReference>
<dbReference type="GO" id="GO:0046983">
    <property type="term" value="F:protein dimerization activity"/>
    <property type="evidence" value="ECO:0007669"/>
    <property type="project" value="InterPro"/>
</dbReference>
<comment type="caution">
    <text evidence="8">The sequence shown here is derived from an EMBL/GenBank/DDBJ whole genome shotgun (WGS) entry which is preliminary data.</text>
</comment>
<evidence type="ECO:0000256" key="7">
    <source>
        <dbReference type="SAM" id="MobiDB-lite"/>
    </source>
</evidence>
<dbReference type="PANTHER" id="PTHR11969:SF13">
    <property type="entry name" value="MAX-INTERACTING PROTEIN 1"/>
    <property type="match status" value="1"/>
</dbReference>
<sequence length="144" mass="16465">MFGTVKRFDPLDPDSTRHTTLGLLNKAKLHIKKLEEGAKRSQHQLDVLEREHRFLKRRLDSMQGCTESERIRSDSVGSNASTDRSDSDREEIEVDVESTEFSHLEVRSSSRPASVTWMITVACRVWAVMRLPSASIKLLSAPRW</sequence>
<feature type="coiled-coil region" evidence="6">
    <location>
        <begin position="24"/>
        <end position="58"/>
    </location>
</feature>
<evidence type="ECO:0000256" key="2">
    <source>
        <dbReference type="ARBA" id="ARBA00023015"/>
    </source>
</evidence>
<reference evidence="8" key="1">
    <citation type="thesis" date="2020" institute="ProQuest LLC" country="789 East Eisenhower Parkway, Ann Arbor, MI, USA">
        <title>Comparative Genomics and Chromosome Evolution.</title>
        <authorList>
            <person name="Mudd A.B."/>
        </authorList>
    </citation>
    <scope>NUCLEOTIDE SEQUENCE</scope>
    <source>
        <strain evidence="8">Female2</strain>
        <tissue evidence="8">Blood</tissue>
    </source>
</reference>
<keyword evidence="2" id="KW-0805">Transcription regulation</keyword>
<protein>
    <submittedName>
        <fullName evidence="8">Uncharacterized protein</fullName>
    </submittedName>
</protein>
<keyword evidence="3" id="KW-0238">DNA-binding</keyword>
<dbReference type="EMBL" id="JAACNH010000018">
    <property type="protein sequence ID" value="KAG8432003.1"/>
    <property type="molecule type" value="Genomic_DNA"/>
</dbReference>
<dbReference type="AlphaFoldDB" id="A0A8T2IJL7"/>
<gene>
    <name evidence="8" type="ORF">GDO86_020503</name>
</gene>
<dbReference type="GO" id="GO:0005634">
    <property type="term" value="C:nucleus"/>
    <property type="evidence" value="ECO:0007669"/>
    <property type="project" value="UniProtKB-SubCell"/>
</dbReference>
<evidence type="ECO:0000256" key="3">
    <source>
        <dbReference type="ARBA" id="ARBA00023125"/>
    </source>
</evidence>
<dbReference type="GO" id="GO:0000981">
    <property type="term" value="F:DNA-binding transcription factor activity, RNA polymerase II-specific"/>
    <property type="evidence" value="ECO:0007669"/>
    <property type="project" value="TreeGrafter"/>
</dbReference>
<dbReference type="Proteomes" id="UP000812440">
    <property type="component" value="Unassembled WGS sequence"/>
</dbReference>
<evidence type="ECO:0000256" key="5">
    <source>
        <dbReference type="ARBA" id="ARBA00023242"/>
    </source>
</evidence>
<name>A0A8T2IJL7_9PIPI</name>
<dbReference type="OrthoDB" id="5920083at2759"/>
<evidence type="ECO:0000313" key="9">
    <source>
        <dbReference type="Proteomes" id="UP000812440"/>
    </source>
</evidence>
<keyword evidence="9" id="KW-1185">Reference proteome</keyword>
<organism evidence="8 9">
    <name type="scientific">Hymenochirus boettgeri</name>
    <name type="common">Congo dwarf clawed frog</name>
    <dbReference type="NCBI Taxonomy" id="247094"/>
    <lineage>
        <taxon>Eukaryota</taxon>
        <taxon>Metazoa</taxon>
        <taxon>Chordata</taxon>
        <taxon>Craniata</taxon>
        <taxon>Vertebrata</taxon>
        <taxon>Euteleostomi</taxon>
        <taxon>Amphibia</taxon>
        <taxon>Batrachia</taxon>
        <taxon>Anura</taxon>
        <taxon>Pipoidea</taxon>
        <taxon>Pipidae</taxon>
        <taxon>Pipinae</taxon>
        <taxon>Hymenochirus</taxon>
    </lineage>
</organism>
<evidence type="ECO:0000256" key="4">
    <source>
        <dbReference type="ARBA" id="ARBA00023163"/>
    </source>
</evidence>